<evidence type="ECO:0008006" key="4">
    <source>
        <dbReference type="Google" id="ProtNLM"/>
    </source>
</evidence>
<protein>
    <recommendedName>
        <fullName evidence="4">Transmembrane protein</fullName>
    </recommendedName>
</protein>
<gene>
    <name evidence="2" type="ORF">PAMC26510_04295</name>
</gene>
<feature type="transmembrane region" description="Helical" evidence="1">
    <location>
        <begin position="64"/>
        <end position="85"/>
    </location>
</feature>
<evidence type="ECO:0000313" key="2">
    <source>
        <dbReference type="EMBL" id="OTP79997.1"/>
    </source>
</evidence>
<keyword evidence="1" id="KW-0812">Transmembrane</keyword>
<dbReference type="Proteomes" id="UP000194546">
    <property type="component" value="Unassembled WGS sequence"/>
</dbReference>
<organism evidence="2 3">
    <name type="scientific">Caballeronia sordidicola</name>
    <name type="common">Burkholderia sordidicola</name>
    <dbReference type="NCBI Taxonomy" id="196367"/>
    <lineage>
        <taxon>Bacteria</taxon>
        <taxon>Pseudomonadati</taxon>
        <taxon>Pseudomonadota</taxon>
        <taxon>Betaproteobacteria</taxon>
        <taxon>Burkholderiales</taxon>
        <taxon>Burkholderiaceae</taxon>
        <taxon>Caballeronia</taxon>
    </lineage>
</organism>
<accession>A0A242N8L5</accession>
<comment type="caution">
    <text evidence="2">The sequence shown here is derived from an EMBL/GenBank/DDBJ whole genome shotgun (WGS) entry which is preliminary data.</text>
</comment>
<keyword evidence="1" id="KW-1133">Transmembrane helix</keyword>
<feature type="transmembrane region" description="Helical" evidence="1">
    <location>
        <begin position="38"/>
        <end position="58"/>
    </location>
</feature>
<evidence type="ECO:0000256" key="1">
    <source>
        <dbReference type="SAM" id="Phobius"/>
    </source>
</evidence>
<keyword evidence="1" id="KW-0472">Membrane</keyword>
<sequence>MASLPLFDHSPQTNFVAPSRLELNQREQRLVADMRDSLAATFTLAIAGVLAIVMLEAWDLPATFILGLQEIVGVVVFATCTWLMYERGEKKLRLYSFEPADHTMTGEIRALLNRLPDGAAYQRAIDAEQRPYTTGELEEIRTRARAFLPAE</sequence>
<name>A0A242N8L5_CABSO</name>
<dbReference type="EMBL" id="NBTY01000017">
    <property type="protein sequence ID" value="OTP79997.1"/>
    <property type="molecule type" value="Genomic_DNA"/>
</dbReference>
<proteinExistence type="predicted"/>
<evidence type="ECO:0000313" key="3">
    <source>
        <dbReference type="Proteomes" id="UP000194546"/>
    </source>
</evidence>
<dbReference type="RefSeq" id="WP_086380594.1">
    <property type="nucleotide sequence ID" value="NZ_NBTY01000017.1"/>
</dbReference>
<reference evidence="2 3" key="1">
    <citation type="submission" date="2017-03" db="EMBL/GenBank/DDBJ databases">
        <title>Genome analysis of strain PAMC 26510.</title>
        <authorList>
            <person name="Oh H.-M."/>
            <person name="Yang J.-A."/>
        </authorList>
    </citation>
    <scope>NUCLEOTIDE SEQUENCE [LARGE SCALE GENOMIC DNA]</scope>
    <source>
        <strain evidence="2 3">PAMC 26510</strain>
    </source>
</reference>
<dbReference type="AlphaFoldDB" id="A0A242N8L5"/>